<reference evidence="7 8" key="1">
    <citation type="submission" date="2024-03" db="EMBL/GenBank/DDBJ databases">
        <title>Ignisphaera cupida sp. nov., a hyperthermophilic hydrolytic archaeon from a hot spring of Kamchatka, and proposal of Ignisphaeraceae fam. nov.</title>
        <authorList>
            <person name="Podosokorskaya O.A."/>
            <person name="Elcheninov A.G."/>
            <person name="Maltseva A.I."/>
            <person name="Zayulina K.S."/>
            <person name="Novikov A."/>
            <person name="Merkel A.Y."/>
        </authorList>
    </citation>
    <scope>NUCLEOTIDE SEQUENCE [LARGE SCALE GENOMIC DNA]</scope>
    <source>
        <strain evidence="7 8">38H-sp</strain>
    </source>
</reference>
<dbReference type="InterPro" id="IPR003593">
    <property type="entry name" value="AAA+_ATPase"/>
</dbReference>
<name>A0ABU9U8G1_9SPIR</name>
<evidence type="ECO:0000256" key="2">
    <source>
        <dbReference type="ARBA" id="ARBA00022741"/>
    </source>
</evidence>
<comment type="function">
    <text evidence="5">Part of the ABC transporter complex HmuTUV involved in hemin import. Responsible for energy coupling to the transport system.</text>
</comment>
<dbReference type="Pfam" id="PF00005">
    <property type="entry name" value="ABC_tran"/>
    <property type="match status" value="1"/>
</dbReference>
<feature type="domain" description="ABC transporter" evidence="6">
    <location>
        <begin position="7"/>
        <end position="243"/>
    </location>
</feature>
<dbReference type="Gene3D" id="3.40.50.300">
    <property type="entry name" value="P-loop containing nucleotide triphosphate hydrolases"/>
    <property type="match status" value="1"/>
</dbReference>
<evidence type="ECO:0000313" key="8">
    <source>
        <dbReference type="Proteomes" id="UP001466331"/>
    </source>
</evidence>
<evidence type="ECO:0000256" key="1">
    <source>
        <dbReference type="ARBA" id="ARBA00022448"/>
    </source>
</evidence>
<dbReference type="GO" id="GO:0005524">
    <property type="term" value="F:ATP binding"/>
    <property type="evidence" value="ECO:0007669"/>
    <property type="project" value="UniProtKB-KW"/>
</dbReference>
<evidence type="ECO:0000256" key="3">
    <source>
        <dbReference type="ARBA" id="ARBA00022840"/>
    </source>
</evidence>
<dbReference type="RefSeq" id="WP_420068415.1">
    <property type="nucleotide sequence ID" value="NZ_JBCHKQ010000001.1"/>
</dbReference>
<dbReference type="Proteomes" id="UP001466331">
    <property type="component" value="Unassembled WGS sequence"/>
</dbReference>
<evidence type="ECO:0000313" key="7">
    <source>
        <dbReference type="EMBL" id="MEM5946961.1"/>
    </source>
</evidence>
<proteinExistence type="predicted"/>
<dbReference type="PANTHER" id="PTHR42794:SF1">
    <property type="entry name" value="HEMIN IMPORT ATP-BINDING PROTEIN HMUV"/>
    <property type="match status" value="1"/>
</dbReference>
<sequence length="260" mass="29400">MDNRTLISVDRLSFSFYNQKVLYDICLDILPGQLLSIMGPNGSGKTTLLRLISRILSTTKKTIYIEGKDITELRQKEIAKVLAYVPQHIYDTFDFSVMDVVLMGRWPHLSRLQAESHKDREIVLSAMESLGVLELAEKSIREISGGELQRVIIARALAQEPDVLVLDEPTSHLDPGFSHQVMRIVRNVCRERGVGMIATFHDINTASFFSDRIVCLKSGRLVADGIPEEVIVPQILRELYGVDFAVMPHPENRRPFVMPL</sequence>
<comment type="caution">
    <text evidence="7">The sequence shown here is derived from an EMBL/GenBank/DDBJ whole genome shotgun (WGS) entry which is preliminary data.</text>
</comment>
<dbReference type="CDD" id="cd03214">
    <property type="entry name" value="ABC_Iron-Siderophores_B12_Hemin"/>
    <property type="match status" value="1"/>
</dbReference>
<evidence type="ECO:0000256" key="5">
    <source>
        <dbReference type="ARBA" id="ARBA00037066"/>
    </source>
</evidence>
<accession>A0ABU9U8G1</accession>
<evidence type="ECO:0000259" key="6">
    <source>
        <dbReference type="PROSITE" id="PS50893"/>
    </source>
</evidence>
<dbReference type="InterPro" id="IPR027417">
    <property type="entry name" value="P-loop_NTPase"/>
</dbReference>
<keyword evidence="8" id="KW-1185">Reference proteome</keyword>
<dbReference type="InterPro" id="IPR017871">
    <property type="entry name" value="ABC_transporter-like_CS"/>
</dbReference>
<evidence type="ECO:0000256" key="4">
    <source>
        <dbReference type="ARBA" id="ARBA00022967"/>
    </source>
</evidence>
<dbReference type="EMBL" id="JBCHKQ010000001">
    <property type="protein sequence ID" value="MEM5946961.1"/>
    <property type="molecule type" value="Genomic_DNA"/>
</dbReference>
<keyword evidence="2" id="KW-0547">Nucleotide-binding</keyword>
<protein>
    <submittedName>
        <fullName evidence="7">ABC transporter ATP-binding protein</fullName>
    </submittedName>
</protein>
<organism evidence="7 8">
    <name type="scientific">Rarispira pelagica</name>
    <dbReference type="NCBI Taxonomy" id="3141764"/>
    <lineage>
        <taxon>Bacteria</taxon>
        <taxon>Pseudomonadati</taxon>
        <taxon>Spirochaetota</taxon>
        <taxon>Spirochaetia</taxon>
        <taxon>Winmispirales</taxon>
        <taxon>Winmispiraceae</taxon>
        <taxon>Rarispira</taxon>
    </lineage>
</organism>
<dbReference type="InterPro" id="IPR003439">
    <property type="entry name" value="ABC_transporter-like_ATP-bd"/>
</dbReference>
<gene>
    <name evidence="7" type="ORF">WKV44_00215</name>
</gene>
<keyword evidence="1" id="KW-0813">Transport</keyword>
<dbReference type="SUPFAM" id="SSF52540">
    <property type="entry name" value="P-loop containing nucleoside triphosphate hydrolases"/>
    <property type="match status" value="1"/>
</dbReference>
<dbReference type="PANTHER" id="PTHR42794">
    <property type="entry name" value="HEMIN IMPORT ATP-BINDING PROTEIN HMUV"/>
    <property type="match status" value="1"/>
</dbReference>
<dbReference type="PROSITE" id="PS00211">
    <property type="entry name" value="ABC_TRANSPORTER_1"/>
    <property type="match status" value="1"/>
</dbReference>
<dbReference type="SMART" id="SM00382">
    <property type="entry name" value="AAA"/>
    <property type="match status" value="1"/>
</dbReference>
<keyword evidence="4" id="KW-1278">Translocase</keyword>
<dbReference type="PROSITE" id="PS50893">
    <property type="entry name" value="ABC_TRANSPORTER_2"/>
    <property type="match status" value="1"/>
</dbReference>
<keyword evidence="3 7" id="KW-0067">ATP-binding</keyword>